<sequence>MFLEKLAPFVVEKNAIGLESVFHHLSGPAVLFDEFDRVPEKLDLHQRGLAALPGHDDLRRAM</sequence>
<proteinExistence type="predicted"/>
<accession>A0A6S7CCV9</accession>
<reference evidence="1 2" key="1">
    <citation type="submission" date="2020-04" db="EMBL/GenBank/DDBJ databases">
        <authorList>
            <person name="De Canck E."/>
        </authorList>
    </citation>
    <scope>NUCLEOTIDE SEQUENCE [LARGE SCALE GENOMIC DNA]</scope>
    <source>
        <strain evidence="1 2">LMG 28138</strain>
    </source>
</reference>
<organism evidence="1 2">
    <name type="scientific">Pararobbsia alpina</name>
    <dbReference type="NCBI Taxonomy" id="621374"/>
    <lineage>
        <taxon>Bacteria</taxon>
        <taxon>Pseudomonadati</taxon>
        <taxon>Pseudomonadota</taxon>
        <taxon>Betaproteobacteria</taxon>
        <taxon>Burkholderiales</taxon>
        <taxon>Burkholderiaceae</taxon>
        <taxon>Pararobbsia</taxon>
    </lineage>
</organism>
<dbReference type="EMBL" id="CADIKM010000083">
    <property type="protein sequence ID" value="CAB3806369.1"/>
    <property type="molecule type" value="Genomic_DNA"/>
</dbReference>
<evidence type="ECO:0000313" key="1">
    <source>
        <dbReference type="EMBL" id="CAB3806369.1"/>
    </source>
</evidence>
<dbReference type="AlphaFoldDB" id="A0A6S7CCV9"/>
<gene>
    <name evidence="1" type="ORF">LMG28138_05794</name>
</gene>
<evidence type="ECO:0000313" key="2">
    <source>
        <dbReference type="Proteomes" id="UP000494115"/>
    </source>
</evidence>
<keyword evidence="2" id="KW-1185">Reference proteome</keyword>
<dbReference type="Proteomes" id="UP000494115">
    <property type="component" value="Unassembled WGS sequence"/>
</dbReference>
<protein>
    <submittedName>
        <fullName evidence="1">Uncharacterized protein</fullName>
    </submittedName>
</protein>
<name>A0A6S7CCV9_9BURK</name>